<reference evidence="2 3" key="1">
    <citation type="submission" date="2016-08" db="EMBL/GenBank/DDBJ databases">
        <title>Genome of Bacillus solimangrovi GH2-4.</title>
        <authorList>
            <person name="Lim S."/>
            <person name="Kim B.-C."/>
        </authorList>
    </citation>
    <scope>NUCLEOTIDE SEQUENCE [LARGE SCALE GENOMIC DNA]</scope>
    <source>
        <strain evidence="2 3">GH2-4</strain>
    </source>
</reference>
<dbReference type="Pfam" id="PF14139">
    <property type="entry name" value="YpzG"/>
    <property type="match status" value="1"/>
</dbReference>
<proteinExistence type="predicted"/>
<dbReference type="AlphaFoldDB" id="A0A1E5LBD7"/>
<evidence type="ECO:0000256" key="1">
    <source>
        <dbReference type="SAM" id="MobiDB-lite"/>
    </source>
</evidence>
<protein>
    <recommendedName>
        <fullName evidence="4">YpzG family protein</fullName>
    </recommendedName>
</protein>
<dbReference type="OrthoDB" id="2691863at2"/>
<name>A0A1E5LBD7_9BACI</name>
<accession>A0A1E5LBD7</accession>
<sequence>MNVNNSNHSQNRKKFYENRYADPFQSPRANPKKAYQQVNGETQQSQQSIILENQTRKRS</sequence>
<feature type="region of interest" description="Disordered" evidence="1">
    <location>
        <begin position="1"/>
        <end position="59"/>
    </location>
</feature>
<dbReference type="EMBL" id="MJEH01000062">
    <property type="protein sequence ID" value="OEH91388.1"/>
    <property type="molecule type" value="Genomic_DNA"/>
</dbReference>
<dbReference type="Proteomes" id="UP000095209">
    <property type="component" value="Unassembled WGS sequence"/>
</dbReference>
<dbReference type="InterPro" id="IPR025413">
    <property type="entry name" value="YpzG-like"/>
</dbReference>
<evidence type="ECO:0000313" key="3">
    <source>
        <dbReference type="Proteomes" id="UP000095209"/>
    </source>
</evidence>
<comment type="caution">
    <text evidence="2">The sequence shown here is derived from an EMBL/GenBank/DDBJ whole genome shotgun (WGS) entry which is preliminary data.</text>
</comment>
<feature type="compositionally biased region" description="Polar residues" evidence="1">
    <location>
        <begin position="36"/>
        <end position="53"/>
    </location>
</feature>
<keyword evidence="3" id="KW-1185">Reference proteome</keyword>
<gene>
    <name evidence="2" type="ORF">BFG57_05850</name>
</gene>
<dbReference type="RefSeq" id="WP_069718648.1">
    <property type="nucleotide sequence ID" value="NZ_MJEH01000062.1"/>
</dbReference>
<evidence type="ECO:0000313" key="2">
    <source>
        <dbReference type="EMBL" id="OEH91388.1"/>
    </source>
</evidence>
<evidence type="ECO:0008006" key="4">
    <source>
        <dbReference type="Google" id="ProtNLM"/>
    </source>
</evidence>
<organism evidence="2 3">
    <name type="scientific">Bacillus solimangrovi</name>
    <dbReference type="NCBI Taxonomy" id="1305675"/>
    <lineage>
        <taxon>Bacteria</taxon>
        <taxon>Bacillati</taxon>
        <taxon>Bacillota</taxon>
        <taxon>Bacilli</taxon>
        <taxon>Bacillales</taxon>
        <taxon>Bacillaceae</taxon>
        <taxon>Bacillus</taxon>
    </lineage>
</organism>